<evidence type="ECO:0000313" key="3">
    <source>
        <dbReference type="Proteomes" id="UP001438707"/>
    </source>
</evidence>
<organism evidence="2 3">
    <name type="scientific">Apatococcus lobatus</name>
    <dbReference type="NCBI Taxonomy" id="904363"/>
    <lineage>
        <taxon>Eukaryota</taxon>
        <taxon>Viridiplantae</taxon>
        <taxon>Chlorophyta</taxon>
        <taxon>core chlorophytes</taxon>
        <taxon>Trebouxiophyceae</taxon>
        <taxon>Chlorellales</taxon>
        <taxon>Chlorellaceae</taxon>
        <taxon>Apatococcus</taxon>
    </lineage>
</organism>
<feature type="compositionally biased region" description="Basic residues" evidence="1">
    <location>
        <begin position="1"/>
        <end position="10"/>
    </location>
</feature>
<evidence type="ECO:0000313" key="2">
    <source>
        <dbReference type="EMBL" id="KAK9822330.1"/>
    </source>
</evidence>
<sequence length="200" mass="21853">MAANRSRRGRGLPPADVLSLDDVKHKRGRQKGCDNSRPAVPGQSRPAKRRSLPHQEFQSGHSGFRRGPKNAAQDQQTDEAAENQQKAPASDSPSQLQDHFIASAKQDAQPEMIDVLMQAAEKKFPEREQSLARAHQEIASLLAPLPVAEAAVAMAQGIQAYHDSAPDRSFAKEQPSRMAAEQKQAAEIMNDHMGMLMSTS</sequence>
<reference evidence="2 3" key="1">
    <citation type="journal article" date="2024" name="Nat. Commun.">
        <title>Phylogenomics reveals the evolutionary origins of lichenization in chlorophyte algae.</title>
        <authorList>
            <person name="Puginier C."/>
            <person name="Libourel C."/>
            <person name="Otte J."/>
            <person name="Skaloud P."/>
            <person name="Haon M."/>
            <person name="Grisel S."/>
            <person name="Petersen M."/>
            <person name="Berrin J.G."/>
            <person name="Delaux P.M."/>
            <person name="Dal Grande F."/>
            <person name="Keller J."/>
        </authorList>
    </citation>
    <scope>NUCLEOTIDE SEQUENCE [LARGE SCALE GENOMIC DNA]</scope>
    <source>
        <strain evidence="2 3">SAG 2145</strain>
    </source>
</reference>
<proteinExistence type="predicted"/>
<protein>
    <submittedName>
        <fullName evidence="2">Uncharacterized protein</fullName>
    </submittedName>
</protein>
<feature type="region of interest" description="Disordered" evidence="1">
    <location>
        <begin position="1"/>
        <end position="107"/>
    </location>
</feature>
<dbReference type="AlphaFoldDB" id="A0AAW1QLH4"/>
<keyword evidence="3" id="KW-1185">Reference proteome</keyword>
<accession>A0AAW1QLH4</accession>
<comment type="caution">
    <text evidence="2">The sequence shown here is derived from an EMBL/GenBank/DDBJ whole genome shotgun (WGS) entry which is preliminary data.</text>
</comment>
<gene>
    <name evidence="2" type="ORF">WJX74_008359</name>
</gene>
<evidence type="ECO:0000256" key="1">
    <source>
        <dbReference type="SAM" id="MobiDB-lite"/>
    </source>
</evidence>
<dbReference type="Proteomes" id="UP001438707">
    <property type="component" value="Unassembled WGS sequence"/>
</dbReference>
<dbReference type="EMBL" id="JALJOS010000033">
    <property type="protein sequence ID" value="KAK9822330.1"/>
    <property type="molecule type" value="Genomic_DNA"/>
</dbReference>
<name>A0AAW1QLH4_9CHLO</name>